<dbReference type="PROSITE" id="PS51257">
    <property type="entry name" value="PROKAR_LIPOPROTEIN"/>
    <property type="match status" value="1"/>
</dbReference>
<dbReference type="GO" id="GO:0009228">
    <property type="term" value="P:thiamine biosynthetic process"/>
    <property type="evidence" value="ECO:0007669"/>
    <property type="project" value="UniProtKB-KW"/>
</dbReference>
<comment type="pathway">
    <text evidence="2">Cofactor biosynthesis; thiamine diphosphate biosynthesis.</text>
</comment>
<evidence type="ECO:0000313" key="16">
    <source>
        <dbReference type="Proteomes" id="UP000011863"/>
    </source>
</evidence>
<reference evidence="15 16" key="1">
    <citation type="journal article" date="2013" name="Int. J. Syst. Evol. Microbiol.">
        <title>Ilumatobacter nonamiense sp. nov. and Ilumatobacter coccineum sp. nov., isolated from seashore sand.</title>
        <authorList>
            <person name="Matsumoto A."/>
            <person name="Kasai H."/>
            <person name="Matsuo Y."/>
            <person name="Shizuri Y."/>
            <person name="Ichikawa N."/>
            <person name="Fujita N."/>
            <person name="Omura S."/>
            <person name="Takahashi Y."/>
        </authorList>
    </citation>
    <scope>NUCLEOTIDE SEQUENCE [LARGE SCALE GENOMIC DNA]</scope>
    <source>
        <strain evidence="16">NBRC 103263 / KCTC 29153 / YM16-304</strain>
    </source>
</reference>
<evidence type="ECO:0000256" key="7">
    <source>
        <dbReference type="ARBA" id="ARBA00022898"/>
    </source>
</evidence>
<name>A0A6C7EH51_ILUCY</name>
<dbReference type="SUPFAM" id="SSF53850">
    <property type="entry name" value="Periplasmic binding protein-like II"/>
    <property type="match status" value="1"/>
</dbReference>
<feature type="domain" description="SsuA/THI5-like" evidence="14">
    <location>
        <begin position="109"/>
        <end position="316"/>
    </location>
</feature>
<dbReference type="Pfam" id="PF09084">
    <property type="entry name" value="NMT1"/>
    <property type="match status" value="1"/>
</dbReference>
<evidence type="ECO:0000313" key="15">
    <source>
        <dbReference type="EMBL" id="BAN04305.1"/>
    </source>
</evidence>
<evidence type="ECO:0000256" key="5">
    <source>
        <dbReference type="ARBA" id="ARBA00022679"/>
    </source>
</evidence>
<evidence type="ECO:0000256" key="6">
    <source>
        <dbReference type="ARBA" id="ARBA00022723"/>
    </source>
</evidence>
<evidence type="ECO:0000256" key="12">
    <source>
        <dbReference type="SAM" id="MobiDB-lite"/>
    </source>
</evidence>
<accession>A0A6C7EH51</accession>
<evidence type="ECO:0000256" key="9">
    <source>
        <dbReference type="ARBA" id="ARBA00023004"/>
    </source>
</evidence>
<sequence>MNPIARPRIRRLGAAALALGLVATACGSDDDAEPADDTAAPVDTDAAESTDTETETETETETGTETETEEPAAEGATLAELDPERCEANRAAGTVTYLSSFDFAAAASIIEVVVADESGYFDDMCLDVELRPSFSTANYTLIGSNQAQFGSAGGYTEVLNFSGEGAEFLITADFGKSSINGLVVPEGGAASLADLEGATIGVKGDIPPSLVAMLADAGLTRGEDYDEVLLDGFDPQAHLATGIDALPVYKSNEPGQLDRAGVGYTLFDPTAEGVSGTFGLLYTSPGFAAEHPTAVEDFMRAALKGMEDAIADPVAAVEKSIVRIDAAGNSAFLTMEGELFRWESELAEILASTPEGQHVGEIDPELFAAEYESYVAAGVWPDGAPDDTSPYDASIVAGLYGDDGKVIWPN</sequence>
<dbReference type="GO" id="GO:0016740">
    <property type="term" value="F:transferase activity"/>
    <property type="evidence" value="ECO:0007669"/>
    <property type="project" value="UniProtKB-KW"/>
</dbReference>
<evidence type="ECO:0000259" key="14">
    <source>
        <dbReference type="Pfam" id="PF09084"/>
    </source>
</evidence>
<keyword evidence="8" id="KW-0784">Thiamine biosynthesis</keyword>
<evidence type="ECO:0000256" key="13">
    <source>
        <dbReference type="SAM" id="SignalP"/>
    </source>
</evidence>
<dbReference type="InterPro" id="IPR015168">
    <property type="entry name" value="SsuA/THI5"/>
</dbReference>
<feature type="region of interest" description="Disordered" evidence="12">
    <location>
        <begin position="27"/>
        <end position="76"/>
    </location>
</feature>
<evidence type="ECO:0000256" key="1">
    <source>
        <dbReference type="ARBA" id="ARBA00003469"/>
    </source>
</evidence>
<dbReference type="EMBL" id="AP012057">
    <property type="protein sequence ID" value="BAN04305.1"/>
    <property type="molecule type" value="Genomic_DNA"/>
</dbReference>
<keyword evidence="5" id="KW-0808">Transferase</keyword>
<dbReference type="PANTHER" id="PTHR31528">
    <property type="entry name" value="4-AMINO-5-HYDROXYMETHYL-2-METHYLPYRIMIDINE PHOSPHATE SYNTHASE THI11-RELATED"/>
    <property type="match status" value="1"/>
</dbReference>
<evidence type="ECO:0000256" key="3">
    <source>
        <dbReference type="ARBA" id="ARBA00009406"/>
    </source>
</evidence>
<keyword evidence="13" id="KW-0732">Signal</keyword>
<feature type="compositionally biased region" description="Acidic residues" evidence="12">
    <location>
        <begin position="45"/>
        <end position="72"/>
    </location>
</feature>
<comment type="function">
    <text evidence="1">Responsible for the formation of the pyrimidine heterocycle in the thiamine biosynthesis pathway. Catalyzes the formation of hydroxymethylpyrimidine phosphate (HMP-P) from histidine and pyridoxal phosphate (PLP). The protein uses PLP and the active site histidine to form HMP-P, generating an inactive enzyme. The enzyme can only undergo a single turnover, which suggests it is a suicide enzyme.</text>
</comment>
<keyword evidence="6" id="KW-0479">Metal-binding</keyword>
<keyword evidence="7" id="KW-0663">Pyridoxal phosphate</keyword>
<dbReference type="PANTHER" id="PTHR31528:SF1">
    <property type="entry name" value="4-AMINO-5-HYDROXYMETHYL-2-METHYLPYRIMIDINE PHOSPHATE SYNTHASE THI11-RELATED"/>
    <property type="match status" value="1"/>
</dbReference>
<dbReference type="GO" id="GO:0046872">
    <property type="term" value="F:metal ion binding"/>
    <property type="evidence" value="ECO:0007669"/>
    <property type="project" value="UniProtKB-KW"/>
</dbReference>
<organism evidence="15 16">
    <name type="scientific">Ilumatobacter coccineus (strain NBRC 103263 / KCTC 29153 / YM16-304)</name>
    <dbReference type="NCBI Taxonomy" id="1313172"/>
    <lineage>
        <taxon>Bacteria</taxon>
        <taxon>Bacillati</taxon>
        <taxon>Actinomycetota</taxon>
        <taxon>Acidimicrobiia</taxon>
        <taxon>Acidimicrobiales</taxon>
        <taxon>Ilumatobacteraceae</taxon>
        <taxon>Ilumatobacter</taxon>
    </lineage>
</organism>
<dbReference type="InterPro" id="IPR027939">
    <property type="entry name" value="NMT1/THI5"/>
</dbReference>
<dbReference type="Proteomes" id="UP000011863">
    <property type="component" value="Chromosome"/>
</dbReference>
<comment type="subunit">
    <text evidence="4">Homodimer.</text>
</comment>
<dbReference type="AlphaFoldDB" id="A0A6C7EH51"/>
<evidence type="ECO:0000256" key="8">
    <source>
        <dbReference type="ARBA" id="ARBA00022977"/>
    </source>
</evidence>
<evidence type="ECO:0000256" key="10">
    <source>
        <dbReference type="ARBA" id="ARBA00033171"/>
    </source>
</evidence>
<gene>
    <name evidence="15" type="ORF">YM304_39910</name>
</gene>
<keyword evidence="9" id="KW-0408">Iron</keyword>
<comment type="catalytic activity">
    <reaction evidence="11">
        <text>N(6)-(pyridoxal phosphate)-L-lysyl-[4-amino-5-hydroxymethyl-2-methylpyrimidine phosphate synthase] + L-histidyl-[4-amino-5-hydroxymethyl-2-methylpyrimidine phosphate synthase] + 2 Fe(3+) + 4 H2O = L-lysyl-[4-amino-5-hydroxymethyl-2-methylpyrimidine phosphate synthase] + (2S)-2-amino-5-hydroxy-4-oxopentanoyl-[4-amino-5-hydroxymethyl-2-methylpyrimidine phosphate synthase] + 4-amino-2-methyl-5-(phosphooxymethyl)pyrimidine + 3-oxopropanoate + 2 Fe(2+) + 2 H(+)</text>
        <dbReference type="Rhea" id="RHEA:65756"/>
        <dbReference type="Rhea" id="RHEA-COMP:16892"/>
        <dbReference type="Rhea" id="RHEA-COMP:16893"/>
        <dbReference type="Rhea" id="RHEA-COMP:16894"/>
        <dbReference type="Rhea" id="RHEA-COMP:16895"/>
        <dbReference type="ChEBI" id="CHEBI:15377"/>
        <dbReference type="ChEBI" id="CHEBI:15378"/>
        <dbReference type="ChEBI" id="CHEBI:29033"/>
        <dbReference type="ChEBI" id="CHEBI:29034"/>
        <dbReference type="ChEBI" id="CHEBI:29969"/>
        <dbReference type="ChEBI" id="CHEBI:29979"/>
        <dbReference type="ChEBI" id="CHEBI:33190"/>
        <dbReference type="ChEBI" id="CHEBI:58354"/>
        <dbReference type="ChEBI" id="CHEBI:143915"/>
        <dbReference type="ChEBI" id="CHEBI:157692"/>
    </reaction>
    <physiologicalReaction direction="left-to-right" evidence="11">
        <dbReference type="Rhea" id="RHEA:65757"/>
    </physiologicalReaction>
</comment>
<protein>
    <recommendedName>
        <fullName evidence="10">Thiamine pyrimidine synthase</fullName>
    </recommendedName>
</protein>
<dbReference type="Gene3D" id="3.40.190.10">
    <property type="entry name" value="Periplasmic binding protein-like II"/>
    <property type="match status" value="2"/>
</dbReference>
<proteinExistence type="inferred from homology"/>
<evidence type="ECO:0000256" key="4">
    <source>
        <dbReference type="ARBA" id="ARBA00011738"/>
    </source>
</evidence>
<comment type="similarity">
    <text evidence="3">Belongs to the NMT1/THI5 family.</text>
</comment>
<dbReference type="KEGG" id="aym:YM304_39910"/>
<evidence type="ECO:0000256" key="11">
    <source>
        <dbReference type="ARBA" id="ARBA00048179"/>
    </source>
</evidence>
<keyword evidence="16" id="KW-1185">Reference proteome</keyword>
<feature type="signal peptide" evidence="13">
    <location>
        <begin position="1"/>
        <end position="27"/>
    </location>
</feature>
<evidence type="ECO:0000256" key="2">
    <source>
        <dbReference type="ARBA" id="ARBA00004948"/>
    </source>
</evidence>
<feature type="chain" id="PRO_5039256555" description="Thiamine pyrimidine synthase" evidence="13">
    <location>
        <begin position="28"/>
        <end position="410"/>
    </location>
</feature>